<accession>A0A1X6PE14</accession>
<organism evidence="2 3">
    <name type="scientific">Porphyra umbilicalis</name>
    <name type="common">Purple laver</name>
    <name type="synonym">Red alga</name>
    <dbReference type="NCBI Taxonomy" id="2786"/>
    <lineage>
        <taxon>Eukaryota</taxon>
        <taxon>Rhodophyta</taxon>
        <taxon>Bangiophyceae</taxon>
        <taxon>Bangiales</taxon>
        <taxon>Bangiaceae</taxon>
        <taxon>Porphyra</taxon>
    </lineage>
</organism>
<proteinExistence type="predicted"/>
<dbReference type="AlphaFoldDB" id="A0A1X6PE14"/>
<gene>
    <name evidence="2" type="ORF">BU14_0087s0049</name>
</gene>
<sequence>MTVGFGGGRRVTASPAAAWAATTLDGLSAGAGMRAAAGVHASRVNAGAFRGGSGGGGRRVPRGRGGGGARATGCAGWGGGASRRRSGRGSRRSPWWAARVRATAAARAHAGAAGAAAVAAAGRGWAVGWRNWRGACAARRECIPRGTCSTWCLLVLVWSVPVGSGAPL</sequence>
<feature type="compositionally biased region" description="Basic residues" evidence="1">
    <location>
        <begin position="82"/>
        <end position="91"/>
    </location>
</feature>
<protein>
    <submittedName>
        <fullName evidence="2">Uncharacterized protein</fullName>
    </submittedName>
</protein>
<keyword evidence="3" id="KW-1185">Reference proteome</keyword>
<reference evidence="2 3" key="1">
    <citation type="submission" date="2017-03" db="EMBL/GenBank/DDBJ databases">
        <title>WGS assembly of Porphyra umbilicalis.</title>
        <authorList>
            <person name="Brawley S.H."/>
            <person name="Blouin N.A."/>
            <person name="Ficko-Blean E."/>
            <person name="Wheeler G.L."/>
            <person name="Lohr M."/>
            <person name="Goodson H.V."/>
            <person name="Jenkins J.W."/>
            <person name="Blaby-Haas C.E."/>
            <person name="Helliwell K.E."/>
            <person name="Chan C."/>
            <person name="Marriage T."/>
            <person name="Bhattacharya D."/>
            <person name="Klein A.S."/>
            <person name="Badis Y."/>
            <person name="Brodie J."/>
            <person name="Cao Y."/>
            <person name="Collen J."/>
            <person name="Dittami S.M."/>
            <person name="Gachon C.M."/>
            <person name="Green B.R."/>
            <person name="Karpowicz S."/>
            <person name="Kim J.W."/>
            <person name="Kudahl U."/>
            <person name="Lin S."/>
            <person name="Michel G."/>
            <person name="Mittag M."/>
            <person name="Olson B.J."/>
            <person name="Pangilinan J."/>
            <person name="Peng Y."/>
            <person name="Qiu H."/>
            <person name="Shu S."/>
            <person name="Singer J.T."/>
            <person name="Smith A.G."/>
            <person name="Sprecher B.N."/>
            <person name="Wagner V."/>
            <person name="Wang W."/>
            <person name="Wang Z.-Y."/>
            <person name="Yan J."/>
            <person name="Yarish C."/>
            <person name="Zoeuner-Riek S."/>
            <person name="Zhuang Y."/>
            <person name="Zou Y."/>
            <person name="Lindquist E.A."/>
            <person name="Grimwood J."/>
            <person name="Barry K."/>
            <person name="Rokhsar D.S."/>
            <person name="Schmutz J."/>
            <person name="Stiller J.W."/>
            <person name="Grossman A.R."/>
            <person name="Prochnik S.E."/>
        </authorList>
    </citation>
    <scope>NUCLEOTIDE SEQUENCE [LARGE SCALE GENOMIC DNA]</scope>
    <source>
        <strain evidence="2">4086291</strain>
    </source>
</reference>
<evidence type="ECO:0000313" key="2">
    <source>
        <dbReference type="EMBL" id="OSX79102.1"/>
    </source>
</evidence>
<dbReference type="EMBL" id="KV918798">
    <property type="protein sequence ID" value="OSX79102.1"/>
    <property type="molecule type" value="Genomic_DNA"/>
</dbReference>
<name>A0A1X6PE14_PORUM</name>
<feature type="compositionally biased region" description="Gly residues" evidence="1">
    <location>
        <begin position="49"/>
        <end position="81"/>
    </location>
</feature>
<feature type="region of interest" description="Disordered" evidence="1">
    <location>
        <begin position="47"/>
        <end position="94"/>
    </location>
</feature>
<dbReference type="Proteomes" id="UP000218209">
    <property type="component" value="Unassembled WGS sequence"/>
</dbReference>
<evidence type="ECO:0000256" key="1">
    <source>
        <dbReference type="SAM" id="MobiDB-lite"/>
    </source>
</evidence>
<evidence type="ECO:0000313" key="3">
    <source>
        <dbReference type="Proteomes" id="UP000218209"/>
    </source>
</evidence>